<comment type="similarity">
    <text evidence="4">Belongs to the RBR family. Ariadne subfamily.</text>
</comment>
<dbReference type="OrthoDB" id="10009520at2759"/>
<feature type="domain" description="RING-type" evidence="15">
    <location>
        <begin position="287"/>
        <end position="332"/>
    </location>
</feature>
<dbReference type="InterPro" id="IPR002867">
    <property type="entry name" value="IBR_dom"/>
</dbReference>
<dbReference type="PANTHER" id="PTHR11685">
    <property type="entry name" value="RBR FAMILY RING FINGER AND IBR DOMAIN-CONTAINING"/>
    <property type="match status" value="1"/>
</dbReference>
<keyword evidence="8" id="KW-0677">Repeat</keyword>
<dbReference type="InterPro" id="IPR044066">
    <property type="entry name" value="TRIAD_supradom"/>
</dbReference>
<dbReference type="SUPFAM" id="SSF57850">
    <property type="entry name" value="RING/U-box"/>
    <property type="match status" value="3"/>
</dbReference>
<evidence type="ECO:0000256" key="5">
    <source>
        <dbReference type="ARBA" id="ARBA00012251"/>
    </source>
</evidence>
<dbReference type="Proteomes" id="UP000428333">
    <property type="component" value="Linkage Group LG06"/>
</dbReference>
<feature type="transmembrane region" description="Helical" evidence="14">
    <location>
        <begin position="211"/>
        <end position="228"/>
    </location>
</feature>
<comment type="cofactor">
    <cofactor evidence="2">
        <name>Zn(2+)</name>
        <dbReference type="ChEBI" id="CHEBI:29105"/>
    </cofactor>
</comment>
<organism evidence="17 18">
    <name type="scientific">Rhododendron williamsianum</name>
    <dbReference type="NCBI Taxonomy" id="262921"/>
    <lineage>
        <taxon>Eukaryota</taxon>
        <taxon>Viridiplantae</taxon>
        <taxon>Streptophyta</taxon>
        <taxon>Embryophyta</taxon>
        <taxon>Tracheophyta</taxon>
        <taxon>Spermatophyta</taxon>
        <taxon>Magnoliopsida</taxon>
        <taxon>eudicotyledons</taxon>
        <taxon>Gunneridae</taxon>
        <taxon>Pentapetalae</taxon>
        <taxon>asterids</taxon>
        <taxon>Ericales</taxon>
        <taxon>Ericaceae</taxon>
        <taxon>Ericoideae</taxon>
        <taxon>Rhodoreae</taxon>
        <taxon>Rhododendron</taxon>
    </lineage>
</organism>
<protein>
    <recommendedName>
        <fullName evidence="5">RBR-type E3 ubiquitin transferase</fullName>
        <ecNumber evidence="5">2.3.2.31</ecNumber>
    </recommendedName>
</protein>
<dbReference type="InterPro" id="IPR001841">
    <property type="entry name" value="Znf_RING"/>
</dbReference>
<keyword evidence="6" id="KW-0808">Transferase</keyword>
<dbReference type="UniPathway" id="UPA00143"/>
<evidence type="ECO:0000259" key="16">
    <source>
        <dbReference type="PROSITE" id="PS51873"/>
    </source>
</evidence>
<dbReference type="Pfam" id="PF01485">
    <property type="entry name" value="IBR"/>
    <property type="match status" value="2"/>
</dbReference>
<evidence type="ECO:0000256" key="1">
    <source>
        <dbReference type="ARBA" id="ARBA00001798"/>
    </source>
</evidence>
<dbReference type="Pfam" id="PF00097">
    <property type="entry name" value="zf-C3HC4"/>
    <property type="match status" value="1"/>
</dbReference>
<dbReference type="InterPro" id="IPR031127">
    <property type="entry name" value="E3_UB_ligase_RBR"/>
</dbReference>
<dbReference type="InterPro" id="IPR013083">
    <property type="entry name" value="Znf_RING/FYVE/PHD"/>
</dbReference>
<feature type="domain" description="RING-type" evidence="16">
    <location>
        <begin position="48"/>
        <end position="340"/>
    </location>
</feature>
<evidence type="ECO:0000256" key="7">
    <source>
        <dbReference type="ARBA" id="ARBA00022723"/>
    </source>
</evidence>
<keyword evidence="10" id="KW-0833">Ubl conjugation pathway</keyword>
<dbReference type="SMART" id="SM00647">
    <property type="entry name" value="IBR"/>
    <property type="match status" value="2"/>
</dbReference>
<keyword evidence="9 12" id="KW-0863">Zinc-finger</keyword>
<evidence type="ECO:0000256" key="4">
    <source>
        <dbReference type="ARBA" id="ARBA00005884"/>
    </source>
</evidence>
<proteinExistence type="inferred from homology"/>
<keyword evidence="14" id="KW-0812">Transmembrane</keyword>
<evidence type="ECO:0000256" key="12">
    <source>
        <dbReference type="PROSITE-ProRule" id="PRU00175"/>
    </source>
</evidence>
<dbReference type="AlphaFoldDB" id="A0A6A4LPH9"/>
<accession>A0A6A4LPH9</accession>
<dbReference type="EMBL" id="QEFC01001520">
    <property type="protein sequence ID" value="KAE9457299.1"/>
    <property type="molecule type" value="Genomic_DNA"/>
</dbReference>
<dbReference type="GO" id="GO:0008270">
    <property type="term" value="F:zinc ion binding"/>
    <property type="evidence" value="ECO:0007669"/>
    <property type="project" value="UniProtKB-KW"/>
</dbReference>
<feature type="region of interest" description="Disordered" evidence="13">
    <location>
        <begin position="233"/>
        <end position="256"/>
    </location>
</feature>
<dbReference type="GO" id="GO:0016567">
    <property type="term" value="P:protein ubiquitination"/>
    <property type="evidence" value="ECO:0007669"/>
    <property type="project" value="UniProtKB-UniPathway"/>
</dbReference>
<evidence type="ECO:0000256" key="14">
    <source>
        <dbReference type="SAM" id="Phobius"/>
    </source>
</evidence>
<evidence type="ECO:0000313" key="18">
    <source>
        <dbReference type="Proteomes" id="UP000428333"/>
    </source>
</evidence>
<keyword evidence="14" id="KW-1133">Transmembrane helix</keyword>
<dbReference type="GO" id="GO:0061630">
    <property type="term" value="F:ubiquitin protein ligase activity"/>
    <property type="evidence" value="ECO:0007669"/>
    <property type="project" value="UniProtKB-EC"/>
</dbReference>
<dbReference type="CDD" id="cd22582">
    <property type="entry name" value="BRcat_RBR_unk"/>
    <property type="match status" value="2"/>
</dbReference>
<evidence type="ECO:0000313" key="17">
    <source>
        <dbReference type="EMBL" id="KAE9457299.1"/>
    </source>
</evidence>
<reference evidence="17 18" key="1">
    <citation type="journal article" date="2019" name="Genome Biol. Evol.">
        <title>The Rhododendron genome and chromosomal organization provide insight into shared whole-genome duplications across the heath family (Ericaceae).</title>
        <authorList>
            <person name="Soza V.L."/>
            <person name="Lindsley D."/>
            <person name="Waalkes A."/>
            <person name="Ramage E."/>
            <person name="Patwardhan R.P."/>
            <person name="Burton J.N."/>
            <person name="Adey A."/>
            <person name="Kumar A."/>
            <person name="Qiu R."/>
            <person name="Shendure J."/>
            <person name="Hall B."/>
        </authorList>
    </citation>
    <scope>NUCLEOTIDE SEQUENCE [LARGE SCALE GENOMIC DNA]</scope>
    <source>
        <strain evidence="17">RSF 1966-606</strain>
    </source>
</reference>
<evidence type="ECO:0000256" key="9">
    <source>
        <dbReference type="ARBA" id="ARBA00022771"/>
    </source>
</evidence>
<evidence type="ECO:0000256" key="10">
    <source>
        <dbReference type="ARBA" id="ARBA00022786"/>
    </source>
</evidence>
<name>A0A6A4LPH9_9ERIC</name>
<evidence type="ECO:0000256" key="6">
    <source>
        <dbReference type="ARBA" id="ARBA00022679"/>
    </source>
</evidence>
<evidence type="ECO:0000256" key="2">
    <source>
        <dbReference type="ARBA" id="ARBA00001947"/>
    </source>
</evidence>
<keyword evidence="18" id="KW-1185">Reference proteome</keyword>
<keyword evidence="14" id="KW-0472">Membrane</keyword>
<gene>
    <name evidence="17" type="ORF">C3L33_10794</name>
</gene>
<comment type="function">
    <text evidence="3">Might act as an E3 ubiquitin-protein ligase, or as part of E3 complex, which accepts ubiquitin from specific E2 ubiquitin-conjugating enzymes and then transfers it to substrates.</text>
</comment>
<dbReference type="EC" id="2.3.2.31" evidence="5"/>
<keyword evidence="7" id="KW-0479">Metal-binding</keyword>
<dbReference type="InterPro" id="IPR018957">
    <property type="entry name" value="Znf_C3HC4_RING-type"/>
</dbReference>
<evidence type="ECO:0000256" key="8">
    <source>
        <dbReference type="ARBA" id="ARBA00022737"/>
    </source>
</evidence>
<keyword evidence="11" id="KW-0862">Zinc</keyword>
<comment type="catalytic activity">
    <reaction evidence="1">
        <text>[E2 ubiquitin-conjugating enzyme]-S-ubiquitinyl-L-cysteine + [acceptor protein]-L-lysine = [E2 ubiquitin-conjugating enzyme]-L-cysteine + [acceptor protein]-N(6)-ubiquitinyl-L-lysine.</text>
        <dbReference type="EC" id="2.3.2.31"/>
    </reaction>
</comment>
<dbReference type="FunFam" id="3.30.40.10:FF:000230">
    <property type="entry name" value="RBR-type E3 ubiquitin transferase"/>
    <property type="match status" value="2"/>
</dbReference>
<dbReference type="Gene3D" id="3.30.40.10">
    <property type="entry name" value="Zinc/RING finger domain, C3HC4 (zinc finger)"/>
    <property type="match status" value="2"/>
</dbReference>
<dbReference type="SMART" id="SM00184">
    <property type="entry name" value="RING"/>
    <property type="match status" value="2"/>
</dbReference>
<dbReference type="PROSITE" id="PS51873">
    <property type="entry name" value="TRIAD"/>
    <property type="match status" value="1"/>
</dbReference>
<evidence type="ECO:0000256" key="13">
    <source>
        <dbReference type="SAM" id="MobiDB-lite"/>
    </source>
</evidence>
<evidence type="ECO:0000259" key="15">
    <source>
        <dbReference type="PROSITE" id="PS50089"/>
    </source>
</evidence>
<feature type="non-terminal residue" evidence="17">
    <location>
        <position position="1"/>
    </location>
</feature>
<feature type="domain" description="RING-type" evidence="15">
    <location>
        <begin position="52"/>
        <end position="97"/>
    </location>
</feature>
<evidence type="ECO:0000256" key="11">
    <source>
        <dbReference type="ARBA" id="ARBA00022833"/>
    </source>
</evidence>
<evidence type="ECO:0000256" key="3">
    <source>
        <dbReference type="ARBA" id="ARBA00003976"/>
    </source>
</evidence>
<comment type="caution">
    <text evidence="17">The sequence shown here is derived from an EMBL/GenBank/DDBJ whole genome shotgun (WGS) entry which is preliminary data.</text>
</comment>
<dbReference type="PROSITE" id="PS50089">
    <property type="entry name" value="ZF_RING_2"/>
    <property type="match status" value="2"/>
</dbReference>
<sequence>MEGAKSQRRWPESRRKLMIRRKLMHTCLFSAFFDANGGFVLPESYDPLQSFCGICFEAKQDWRMFISENCSHSFCYDCTSKHIEAKVQDNITVIYCPEIGCKAELGFEACRNILSKDVIVQWDECLCMSLIPESHKVYCPFKDCSAMLVNDTGTAIGETECPSCRRLICAKCRVPWHTEFTCQEFEWLGAFSALFTQSLGFSRRDWSGCRSFVLLIYFCIFIPIVVFASSSGKEESDGGGDTATEAAGESPETDDSLGSIRVFRNALFNANGGFILPESYDPSQSFCGICLEEKQNWRMFVSENCSHSFCYDCTSKHIEAKVQDNIIVICCPEIGCKAELGFEACRNIVSKDVIVRWDECLCMSLILESQKVYCPFKDCSAMLVNDTGATIGETECPSCRRLICAKCRVPWHTEFTCQEFEWLGEEPLFPFHSSESFAEANAEILGGTTLPCCKGVFISCWTAQSILRMEKITVGMIVGTIMMKLKCSRSIFSRLETWYFLSHFFWGSSISRTSERKINLAVVTLSFQLHSSTPRILALHPASPDEPNQPGSDIISRPSKSLFCSRPYRSRRKKPCSLGEVRSRFASRKSPPSVRVMSLRQL</sequence>